<sequence>MLLLATWIILSPPSGPKRRRQGGGGYREDDDDHGDDRPHILPPPPPPHPQPRPGPGPDHGELIQELHLLHEKLERSMRLLQGRLDLAFDDFYRRHGTHQQ</sequence>
<dbReference type="EMBL" id="JQ692938">
    <property type="protein sequence ID" value="AFR33947.1"/>
    <property type="molecule type" value="Genomic_DNA"/>
</dbReference>
<dbReference type="GeneID" id="37618228"/>
<reference evidence="2 3" key="1">
    <citation type="journal article" date="2012" name="PLoS ONE">
        <title>Identification of a novel bat papillomavirus by metagenomics.</title>
        <authorList>
            <person name="Tse H."/>
            <person name="Tsang A.K."/>
            <person name="Tsoi H.W."/>
            <person name="Leung A.S."/>
            <person name="Ho C.C."/>
            <person name="Lau S.K."/>
            <person name="Woo P.C."/>
            <person name="Yuen K.Y."/>
        </authorList>
    </citation>
    <scope>NUCLEOTIDE SEQUENCE [LARGE SCALE GENOMIC DNA]</scope>
    <source>
        <strain evidence="2">TT20F</strain>
    </source>
</reference>
<gene>
    <name evidence="2" type="primary">E4</name>
</gene>
<accession>J9QS16</accession>
<evidence type="ECO:0000313" key="2">
    <source>
        <dbReference type="EMBL" id="AFR33947.1"/>
    </source>
</evidence>
<keyword evidence="3" id="KW-1185">Reference proteome</keyword>
<protein>
    <submittedName>
        <fullName evidence="2">E4</fullName>
    </submittedName>
</protein>
<dbReference type="Proteomes" id="UP000096427">
    <property type="component" value="Segment"/>
</dbReference>
<dbReference type="RefSeq" id="YP_009507276.1">
    <property type="nucleotide sequence ID" value="NC_038519.1"/>
</dbReference>
<proteinExistence type="predicted"/>
<feature type="region of interest" description="Disordered" evidence="1">
    <location>
        <begin position="11"/>
        <end position="61"/>
    </location>
</feature>
<organism evidence="2 3">
    <name type="scientific">Miniopterus schreibersii papillomavirus 1</name>
    <dbReference type="NCBI Taxonomy" id="1195364"/>
    <lineage>
        <taxon>Viruses</taxon>
        <taxon>Monodnaviria</taxon>
        <taxon>Shotokuvirae</taxon>
        <taxon>Cossaviricota</taxon>
        <taxon>Papovaviricetes</taxon>
        <taxon>Zurhausenvirales</taxon>
        <taxon>Papillomaviridae</taxon>
        <taxon>Firstpapillomavirinae</taxon>
        <taxon>Dyotaupapillomavirus</taxon>
        <taxon>Dyotaupapillomavirus 1</taxon>
    </lineage>
</organism>
<evidence type="ECO:0000256" key="1">
    <source>
        <dbReference type="SAM" id="MobiDB-lite"/>
    </source>
</evidence>
<dbReference type="KEGG" id="vg:37618228"/>
<evidence type="ECO:0000313" key="3">
    <source>
        <dbReference type="Proteomes" id="UP000096427"/>
    </source>
</evidence>
<feature type="compositionally biased region" description="Pro residues" evidence="1">
    <location>
        <begin position="40"/>
        <end position="56"/>
    </location>
</feature>
<name>J9QS16_9PAPI</name>